<keyword evidence="1" id="KW-0732">Signal</keyword>
<feature type="signal peptide" evidence="1">
    <location>
        <begin position="1"/>
        <end position="19"/>
    </location>
</feature>
<dbReference type="RefSeq" id="WP_166102702.1">
    <property type="nucleotide sequence ID" value="NZ_JAADJT010000004.1"/>
</dbReference>
<name>A0ABX0FK27_9BURK</name>
<proteinExistence type="predicted"/>
<sequence length="151" mass="16247">MKNVFALTVLLLISSVASAMGEVECVSAKVAIALAPSSSGAPGFEAILTVSRDEKVTTLRYDMNIDFIGVECRKNHLGRTFIVFQAYCGGSGCKDLDNFGIIDPTDLRVLLVPNDWNRADAARIFGGPVGAVDNVISLDDIRGAHAFWLNR</sequence>
<reference evidence="3" key="1">
    <citation type="submission" date="2023-07" db="EMBL/GenBank/DDBJ databases">
        <title>Duganella aceri sp. nov., isolated from tree sap.</title>
        <authorList>
            <person name="Kim I.S."/>
        </authorList>
    </citation>
    <scope>NUCLEOTIDE SEQUENCE [LARGE SCALE GENOMIC DNA]</scope>
    <source>
        <strain evidence="3">SAP-35</strain>
    </source>
</reference>
<comment type="caution">
    <text evidence="2">The sequence shown here is derived from an EMBL/GenBank/DDBJ whole genome shotgun (WGS) entry which is preliminary data.</text>
</comment>
<keyword evidence="3" id="KW-1185">Reference proteome</keyword>
<dbReference type="EMBL" id="JAADJT010000004">
    <property type="protein sequence ID" value="NGZ84921.1"/>
    <property type="molecule type" value="Genomic_DNA"/>
</dbReference>
<feature type="chain" id="PRO_5046756906" evidence="1">
    <location>
        <begin position="20"/>
        <end position="151"/>
    </location>
</feature>
<evidence type="ECO:0000256" key="1">
    <source>
        <dbReference type="SAM" id="SignalP"/>
    </source>
</evidence>
<protein>
    <submittedName>
        <fullName evidence="2">Uncharacterized protein</fullName>
    </submittedName>
</protein>
<evidence type="ECO:0000313" key="2">
    <source>
        <dbReference type="EMBL" id="NGZ84921.1"/>
    </source>
</evidence>
<dbReference type="Proteomes" id="UP000666369">
    <property type="component" value="Unassembled WGS sequence"/>
</dbReference>
<gene>
    <name evidence="2" type="ORF">GW587_11730</name>
</gene>
<accession>A0ABX0FK27</accession>
<organism evidence="2 3">
    <name type="scientific">Duganella aceris</name>
    <dbReference type="NCBI Taxonomy" id="2703883"/>
    <lineage>
        <taxon>Bacteria</taxon>
        <taxon>Pseudomonadati</taxon>
        <taxon>Pseudomonadota</taxon>
        <taxon>Betaproteobacteria</taxon>
        <taxon>Burkholderiales</taxon>
        <taxon>Oxalobacteraceae</taxon>
        <taxon>Telluria group</taxon>
        <taxon>Duganella</taxon>
    </lineage>
</organism>
<evidence type="ECO:0000313" key="3">
    <source>
        <dbReference type="Proteomes" id="UP000666369"/>
    </source>
</evidence>